<dbReference type="Proteomes" id="UP000722750">
    <property type="component" value="Unassembled WGS sequence"/>
</dbReference>
<dbReference type="AlphaFoldDB" id="A0A942A421"/>
<dbReference type="SUPFAM" id="SSF47175">
    <property type="entry name" value="Cytochromes"/>
    <property type="match status" value="1"/>
</dbReference>
<protein>
    <submittedName>
        <fullName evidence="1">Uncharacterized protein</fullName>
    </submittedName>
</protein>
<evidence type="ECO:0000313" key="1">
    <source>
        <dbReference type="EMBL" id="MBS1257507.1"/>
    </source>
</evidence>
<dbReference type="GO" id="GO:0022900">
    <property type="term" value="P:electron transport chain"/>
    <property type="evidence" value="ECO:0007669"/>
    <property type="project" value="InterPro"/>
</dbReference>
<dbReference type="InterPro" id="IPR010980">
    <property type="entry name" value="Cyt_c/b562"/>
</dbReference>
<dbReference type="GO" id="GO:0020037">
    <property type="term" value="F:heme binding"/>
    <property type="evidence" value="ECO:0007669"/>
    <property type="project" value="InterPro"/>
</dbReference>
<dbReference type="GO" id="GO:0005506">
    <property type="term" value="F:iron ion binding"/>
    <property type="evidence" value="ECO:0007669"/>
    <property type="project" value="InterPro"/>
</dbReference>
<organism evidence="1 2">
    <name type="scientific">Candidatus Scalindua arabica</name>
    <dbReference type="NCBI Taxonomy" id="1127984"/>
    <lineage>
        <taxon>Bacteria</taxon>
        <taxon>Pseudomonadati</taxon>
        <taxon>Planctomycetota</taxon>
        <taxon>Candidatus Brocadiia</taxon>
        <taxon>Candidatus Brocadiales</taxon>
        <taxon>Candidatus Scalinduaceae</taxon>
        <taxon>Candidatus Scalindua</taxon>
    </lineage>
</organism>
<evidence type="ECO:0000313" key="2">
    <source>
        <dbReference type="Proteomes" id="UP000722750"/>
    </source>
</evidence>
<accession>A0A942A421</accession>
<sequence length="173" mass="20588">MYKFLIVLCIYFVISFLYKVNVEAADKPMPTEQIEGTDELMGEEQPEKEKSELALLMQDIDDSYKAVEAMSGYYKYKKKQWRIIQEAGENIAKITKKVRVKFAKPDDSRYEKQMKLMEEEADKMAEIAKNRDKEGSLEDQQWQVRRLRQTCAICHKHLKIHIYPNLYKKKHKE</sequence>
<gene>
    <name evidence="1" type="ORF">MAG551_00551</name>
</gene>
<proteinExistence type="predicted"/>
<dbReference type="EMBL" id="JAANXD010000026">
    <property type="protein sequence ID" value="MBS1257507.1"/>
    <property type="molecule type" value="Genomic_DNA"/>
</dbReference>
<dbReference type="GO" id="GO:0009055">
    <property type="term" value="F:electron transfer activity"/>
    <property type="evidence" value="ECO:0007669"/>
    <property type="project" value="InterPro"/>
</dbReference>
<reference evidence="1" key="1">
    <citation type="journal article" date="2021" name="ISME J.">
        <title>Fine-scale metabolic discontinuity in a stratified prokaryote microbiome of a Red Sea deep halocline.</title>
        <authorList>
            <person name="Michoud G."/>
            <person name="Ngugi D.K."/>
            <person name="Barozzi A."/>
            <person name="Merlino G."/>
            <person name="Calleja M.L."/>
            <person name="Delgado-Huertas A."/>
            <person name="Moran X.A.G."/>
            <person name="Daffonchio D."/>
        </authorList>
    </citation>
    <scope>NUCLEOTIDE SEQUENCE</scope>
    <source>
        <strain evidence="1">SuakinDeep_MAG55_1</strain>
    </source>
</reference>
<comment type="caution">
    <text evidence="1">The sequence shown here is derived from an EMBL/GenBank/DDBJ whole genome shotgun (WGS) entry which is preliminary data.</text>
</comment>
<name>A0A942A421_9BACT</name>